<dbReference type="Proteomes" id="UP000717835">
    <property type="component" value="Unassembled WGS sequence"/>
</dbReference>
<dbReference type="RefSeq" id="WP_276828777.1">
    <property type="nucleotide sequence ID" value="NZ_DYVX01000087.1"/>
</dbReference>
<sequence length="205" mass="22581">MDRNTELKFSERVILLDVAFLNRTVGMVQEVMSARLGRPLPKLDLAAWLDCLLLDAGIRDFSSAEVQVLLAHGTEGDALNTCFPASLSDLDGKACRTALAEYVFSVVPTENLATAETLYRDLMALVLNNVAVRQVLMVPAMTADEAKINEVMGEVLRERRKNAEGADVQAVWFGLERPSCPVVSQWCPVVPSLAHVLGIREEELR</sequence>
<organism evidence="1 2">
    <name type="scientific">Mediterranea massiliensis</name>
    <dbReference type="NCBI Taxonomy" id="1841865"/>
    <lineage>
        <taxon>Bacteria</taxon>
        <taxon>Pseudomonadati</taxon>
        <taxon>Bacteroidota</taxon>
        <taxon>Bacteroidia</taxon>
        <taxon>Bacteroidales</taxon>
        <taxon>Bacteroidaceae</taxon>
        <taxon>Mediterranea</taxon>
    </lineage>
</organism>
<dbReference type="EMBL" id="DYVX01000087">
    <property type="protein sequence ID" value="HJF92895.1"/>
    <property type="molecule type" value="Genomic_DNA"/>
</dbReference>
<evidence type="ECO:0000313" key="2">
    <source>
        <dbReference type="Proteomes" id="UP000717835"/>
    </source>
</evidence>
<reference evidence="1" key="2">
    <citation type="submission" date="2021-09" db="EMBL/GenBank/DDBJ databases">
        <authorList>
            <person name="Gilroy R."/>
        </authorList>
    </citation>
    <scope>NUCLEOTIDE SEQUENCE</scope>
    <source>
        <strain evidence="1">CHK55-1828</strain>
    </source>
</reference>
<dbReference type="AlphaFoldDB" id="A0A921HY32"/>
<proteinExistence type="predicted"/>
<reference evidence="1" key="1">
    <citation type="journal article" date="2021" name="PeerJ">
        <title>Extensive microbial diversity within the chicken gut microbiome revealed by metagenomics and culture.</title>
        <authorList>
            <person name="Gilroy R."/>
            <person name="Ravi A."/>
            <person name="Getino M."/>
            <person name="Pursley I."/>
            <person name="Horton D.L."/>
            <person name="Alikhan N.F."/>
            <person name="Baker D."/>
            <person name="Gharbi K."/>
            <person name="Hall N."/>
            <person name="Watson M."/>
            <person name="Adriaenssens E.M."/>
            <person name="Foster-Nyarko E."/>
            <person name="Jarju S."/>
            <person name="Secka A."/>
            <person name="Antonio M."/>
            <person name="Oren A."/>
            <person name="Chaudhuri R.R."/>
            <person name="La Ragione R."/>
            <person name="Hildebrand F."/>
            <person name="Pallen M.J."/>
        </authorList>
    </citation>
    <scope>NUCLEOTIDE SEQUENCE</scope>
    <source>
        <strain evidence="1">CHK55-1828</strain>
    </source>
</reference>
<dbReference type="InterPro" id="IPR046729">
    <property type="entry name" value="DUF6621"/>
</dbReference>
<name>A0A921HY32_9BACT</name>
<protein>
    <submittedName>
        <fullName evidence="1">L-selectin</fullName>
    </submittedName>
</protein>
<gene>
    <name evidence="1" type="ORF">K8W02_11025</name>
</gene>
<comment type="caution">
    <text evidence="1">The sequence shown here is derived from an EMBL/GenBank/DDBJ whole genome shotgun (WGS) entry which is preliminary data.</text>
</comment>
<dbReference type="Pfam" id="PF20326">
    <property type="entry name" value="DUF6621"/>
    <property type="match status" value="1"/>
</dbReference>
<accession>A0A921HY32</accession>
<evidence type="ECO:0000313" key="1">
    <source>
        <dbReference type="EMBL" id="HJF92895.1"/>
    </source>
</evidence>